<dbReference type="InterPro" id="IPR044880">
    <property type="entry name" value="NCX_ion-bd_dom_sf"/>
</dbReference>
<evidence type="ECO:0000256" key="4">
    <source>
        <dbReference type="ARBA" id="ARBA00023136"/>
    </source>
</evidence>
<dbReference type="GO" id="GO:0008273">
    <property type="term" value="F:calcium, potassium:sodium antiporter activity"/>
    <property type="evidence" value="ECO:0007669"/>
    <property type="project" value="TreeGrafter"/>
</dbReference>
<sequence length="324" mass="34208">MFFQIIILLAGFFALIVGADQLVKGASSIAKRFGFSNLFIGLTVVAFGSSAPELAVNMFAAAGGNPDIAFGNVIGSNLANILLGLGLAALVRPLVVARSAVWREIPFAILGAGVLFALMVDGPLSGTENILSRGEGIALIAFFFVFLYFTIKPMLVKRRESKKDKDLIFVVKQRTGVSIAMIVGGLVGLILGGELIVESASALALSLGFSQAFISLTIVAAGTSLPEIAATMMAAYRGQTDMAIGNIVGSVTFNTLWILGVTAIILPVPVFPGGLIDVFLAFAATAILFPFMINQKRTGELSRWEGALFTIAYVVYLGFTIWRG</sequence>
<feature type="transmembrane region" description="Helical" evidence="5">
    <location>
        <begin position="176"/>
        <end position="197"/>
    </location>
</feature>
<organism evidence="7 8">
    <name type="scientific">Candidatus Uhrbacteria bacterium CG10_big_fil_rev_8_21_14_0_10_50_16</name>
    <dbReference type="NCBI Taxonomy" id="1975039"/>
    <lineage>
        <taxon>Bacteria</taxon>
        <taxon>Candidatus Uhriibacteriota</taxon>
    </lineage>
</organism>
<gene>
    <name evidence="7" type="ORF">COV06_01790</name>
</gene>
<evidence type="ECO:0000256" key="2">
    <source>
        <dbReference type="ARBA" id="ARBA00022692"/>
    </source>
</evidence>
<evidence type="ECO:0000313" key="8">
    <source>
        <dbReference type="Proteomes" id="UP000230084"/>
    </source>
</evidence>
<dbReference type="GO" id="GO:0005886">
    <property type="term" value="C:plasma membrane"/>
    <property type="evidence" value="ECO:0007669"/>
    <property type="project" value="TreeGrafter"/>
</dbReference>
<keyword evidence="2 5" id="KW-0812">Transmembrane</keyword>
<evidence type="ECO:0000256" key="1">
    <source>
        <dbReference type="ARBA" id="ARBA00004141"/>
    </source>
</evidence>
<feature type="transmembrane region" description="Helical" evidence="5">
    <location>
        <begin position="203"/>
        <end position="222"/>
    </location>
</feature>
<protein>
    <submittedName>
        <fullName evidence="7">Sodium:proton exchanger</fullName>
    </submittedName>
</protein>
<reference evidence="7 8" key="1">
    <citation type="submission" date="2017-09" db="EMBL/GenBank/DDBJ databases">
        <title>Depth-based differentiation of microbial function through sediment-hosted aquifers and enrichment of novel symbionts in the deep terrestrial subsurface.</title>
        <authorList>
            <person name="Probst A.J."/>
            <person name="Ladd B."/>
            <person name="Jarett J.K."/>
            <person name="Geller-Mcgrath D.E."/>
            <person name="Sieber C.M."/>
            <person name="Emerson J.B."/>
            <person name="Anantharaman K."/>
            <person name="Thomas B.C."/>
            <person name="Malmstrom R."/>
            <person name="Stieglmeier M."/>
            <person name="Klingl A."/>
            <person name="Woyke T."/>
            <person name="Ryan C.M."/>
            <person name="Banfield J.F."/>
        </authorList>
    </citation>
    <scope>NUCLEOTIDE SEQUENCE [LARGE SCALE GENOMIC DNA]</scope>
    <source>
        <strain evidence="7">CG10_big_fil_rev_8_21_14_0_10_50_16</strain>
    </source>
</reference>
<keyword evidence="4 5" id="KW-0472">Membrane</keyword>
<feature type="domain" description="Sodium/calcium exchanger membrane region" evidence="6">
    <location>
        <begin position="178"/>
        <end position="322"/>
    </location>
</feature>
<comment type="subcellular location">
    <subcellularLocation>
        <location evidence="1">Membrane</location>
        <topology evidence="1">Multi-pass membrane protein</topology>
    </subcellularLocation>
</comment>
<feature type="transmembrane region" description="Helical" evidence="5">
    <location>
        <begin position="107"/>
        <end position="124"/>
    </location>
</feature>
<name>A0A2H0RMH8_9BACT</name>
<feature type="transmembrane region" description="Helical" evidence="5">
    <location>
        <begin position="243"/>
        <end position="265"/>
    </location>
</feature>
<evidence type="ECO:0000256" key="3">
    <source>
        <dbReference type="ARBA" id="ARBA00022989"/>
    </source>
</evidence>
<dbReference type="Pfam" id="PF01699">
    <property type="entry name" value="Na_Ca_ex"/>
    <property type="match status" value="2"/>
</dbReference>
<dbReference type="PANTHER" id="PTHR10846">
    <property type="entry name" value="SODIUM/POTASSIUM/CALCIUM EXCHANGER"/>
    <property type="match status" value="1"/>
</dbReference>
<dbReference type="AlphaFoldDB" id="A0A2H0RMH8"/>
<comment type="caution">
    <text evidence="7">The sequence shown here is derived from an EMBL/GenBank/DDBJ whole genome shotgun (WGS) entry which is preliminary data.</text>
</comment>
<dbReference type="Gene3D" id="1.20.1420.30">
    <property type="entry name" value="NCX, central ion-binding region"/>
    <property type="match status" value="1"/>
</dbReference>
<feature type="transmembrane region" description="Helical" evidence="5">
    <location>
        <begin position="136"/>
        <end position="155"/>
    </location>
</feature>
<dbReference type="Proteomes" id="UP000230084">
    <property type="component" value="Unassembled WGS sequence"/>
</dbReference>
<dbReference type="EMBL" id="PCYM01000002">
    <property type="protein sequence ID" value="PIR47708.1"/>
    <property type="molecule type" value="Genomic_DNA"/>
</dbReference>
<dbReference type="InterPro" id="IPR004481">
    <property type="entry name" value="K/Na/Ca-exchanger"/>
</dbReference>
<dbReference type="InterPro" id="IPR004837">
    <property type="entry name" value="NaCa_Exmemb"/>
</dbReference>
<evidence type="ECO:0000313" key="7">
    <source>
        <dbReference type="EMBL" id="PIR47708.1"/>
    </source>
</evidence>
<feature type="transmembrane region" description="Helical" evidence="5">
    <location>
        <begin position="304"/>
        <end position="322"/>
    </location>
</feature>
<accession>A0A2H0RMH8</accession>
<dbReference type="GO" id="GO:0006874">
    <property type="term" value="P:intracellular calcium ion homeostasis"/>
    <property type="evidence" value="ECO:0007669"/>
    <property type="project" value="TreeGrafter"/>
</dbReference>
<dbReference type="GO" id="GO:0005262">
    <property type="term" value="F:calcium channel activity"/>
    <property type="evidence" value="ECO:0007669"/>
    <property type="project" value="TreeGrafter"/>
</dbReference>
<dbReference type="PANTHER" id="PTHR10846:SF8">
    <property type="entry name" value="INNER MEMBRANE PROTEIN YRBG"/>
    <property type="match status" value="1"/>
</dbReference>
<keyword evidence="3 5" id="KW-1133">Transmembrane helix</keyword>
<dbReference type="NCBIfam" id="TIGR00367">
    <property type="entry name" value="calcium/sodium antiporter"/>
    <property type="match status" value="1"/>
</dbReference>
<evidence type="ECO:0000256" key="5">
    <source>
        <dbReference type="SAM" id="Phobius"/>
    </source>
</evidence>
<feature type="transmembrane region" description="Helical" evidence="5">
    <location>
        <begin position="74"/>
        <end position="95"/>
    </location>
</feature>
<proteinExistence type="predicted"/>
<feature type="transmembrane region" description="Helical" evidence="5">
    <location>
        <begin position="271"/>
        <end position="292"/>
    </location>
</feature>
<evidence type="ECO:0000259" key="6">
    <source>
        <dbReference type="Pfam" id="PF01699"/>
    </source>
</evidence>
<feature type="domain" description="Sodium/calcium exchanger membrane region" evidence="6">
    <location>
        <begin position="5"/>
        <end position="151"/>
    </location>
</feature>